<name>V4RJJ1_9HYPH</name>
<keyword evidence="5" id="KW-0378">Hydrolase</keyword>
<dbReference type="RefSeq" id="WP_023431270.1">
    <property type="nucleotide sequence ID" value="NZ_AWXZ01000016.1"/>
</dbReference>
<evidence type="ECO:0000313" key="6">
    <source>
        <dbReference type="Proteomes" id="UP000017819"/>
    </source>
</evidence>
<keyword evidence="3" id="KW-0238">DNA-binding</keyword>
<dbReference type="GO" id="GO:0009307">
    <property type="term" value="P:DNA restriction-modification system"/>
    <property type="evidence" value="ECO:0007669"/>
    <property type="project" value="UniProtKB-KW"/>
</dbReference>
<feature type="domain" description="Type I restriction modification DNA specificity" evidence="4">
    <location>
        <begin position="125"/>
        <end position="190"/>
    </location>
</feature>
<dbReference type="PATRIC" id="fig|631454.5.peg.1110"/>
<reference evidence="5 6" key="1">
    <citation type="journal article" date="2014" name="Genome Announc.">
        <title>Draft Genome Sequence of Lutibaculum baratangense Strain AMV1T, Isolated from a Mud Volcano in Andamans, India.</title>
        <authorList>
            <person name="Singh A."/>
            <person name="Sreenivas A."/>
            <person name="Sathyanarayana Reddy G."/>
            <person name="Pinnaka A.K."/>
            <person name="Shivaji S."/>
        </authorList>
    </citation>
    <scope>NUCLEOTIDE SEQUENCE [LARGE SCALE GENOMIC DNA]</scope>
    <source>
        <strain evidence="5 6">AMV1</strain>
    </source>
</reference>
<gene>
    <name evidence="5" type="ORF">N177_1125</name>
</gene>
<evidence type="ECO:0000313" key="5">
    <source>
        <dbReference type="EMBL" id="ESR26266.1"/>
    </source>
</evidence>
<evidence type="ECO:0000256" key="3">
    <source>
        <dbReference type="ARBA" id="ARBA00023125"/>
    </source>
</evidence>
<dbReference type="InterPro" id="IPR044946">
    <property type="entry name" value="Restrct_endonuc_typeI_TRD_sf"/>
</dbReference>
<dbReference type="InterPro" id="IPR051212">
    <property type="entry name" value="Type-I_RE_S_subunit"/>
</dbReference>
<dbReference type="REBASE" id="91316">
    <property type="entry name" value="S.LbaAMV1ORF1123P"/>
</dbReference>
<dbReference type="InterPro" id="IPR000055">
    <property type="entry name" value="Restrct_endonuc_typeI_TRD"/>
</dbReference>
<dbReference type="EMBL" id="AWXZ01000016">
    <property type="protein sequence ID" value="ESR26266.1"/>
    <property type="molecule type" value="Genomic_DNA"/>
</dbReference>
<keyword evidence="2" id="KW-0680">Restriction system</keyword>
<dbReference type="eggNOG" id="COG0732">
    <property type="taxonomic scope" value="Bacteria"/>
</dbReference>
<evidence type="ECO:0000256" key="2">
    <source>
        <dbReference type="ARBA" id="ARBA00022747"/>
    </source>
</evidence>
<keyword evidence="6" id="KW-1185">Reference proteome</keyword>
<dbReference type="CDD" id="cd16961">
    <property type="entry name" value="RMtype1_S_TRD-CR_like"/>
    <property type="match status" value="1"/>
</dbReference>
<evidence type="ECO:0000256" key="1">
    <source>
        <dbReference type="ARBA" id="ARBA00010923"/>
    </source>
</evidence>
<dbReference type="SUPFAM" id="SSF116734">
    <property type="entry name" value="DNA methylase specificity domain"/>
    <property type="match status" value="2"/>
</dbReference>
<dbReference type="Proteomes" id="UP000017819">
    <property type="component" value="Unassembled WGS sequence"/>
</dbReference>
<dbReference type="EC" id="3.1.21.3" evidence="5"/>
<sequence>MDALKSYPAYRDSGLPWLGKVPEHWDVRRNGRLFAERVETGFEDLPILEVSLRTGVRVRDMENGARKQQMADRSKYKRAAKADIAYNMMRMWQGAVGVAPVDGLISPAYVVARPFPEVDPRYYTYLFRTSAYMREVNKFSRGIVSDRNRLYWDEFKQMPSAFPPTEEQTRIADFLDDHGRRTTRLIRNKRRLIGLLNEQKQAIINRAVTRGLNPDAPMKSTGIDWMPEVPAHWDVKPLKHWLRERAKALGDKTPSEYEFDYLDISCVGTGFLTAQPERMKFENAPSRARQIVQKGDTILSTVRTYLKAVYFIDGDWPDLIASTGFAVLRPVERVEPRLLGYVLQSSTFIERVIRASIGVAYPAISEGRLGTLHVAFSPDLAEQKAILDHIAAETATFDKAIEKAQSEITLIREYRERLIADVVTGKLDVRNIEIAAPVDDPIANEDDALEEFDGDEAEVMEGADAEE</sequence>
<dbReference type="AlphaFoldDB" id="V4RJJ1"/>
<evidence type="ECO:0000259" key="4">
    <source>
        <dbReference type="Pfam" id="PF01420"/>
    </source>
</evidence>
<dbReference type="PANTHER" id="PTHR43140:SF1">
    <property type="entry name" value="TYPE I RESTRICTION ENZYME ECOKI SPECIFICITY SUBUNIT"/>
    <property type="match status" value="1"/>
</dbReference>
<dbReference type="Gene3D" id="3.90.220.20">
    <property type="entry name" value="DNA methylase specificity domains"/>
    <property type="match status" value="2"/>
</dbReference>
<proteinExistence type="inferred from homology"/>
<comment type="similarity">
    <text evidence="1">Belongs to the type-I restriction system S methylase family.</text>
</comment>
<organism evidence="5 6">
    <name type="scientific">Lutibaculum baratangense AMV1</name>
    <dbReference type="NCBI Taxonomy" id="631454"/>
    <lineage>
        <taxon>Bacteria</taxon>
        <taxon>Pseudomonadati</taxon>
        <taxon>Pseudomonadota</taxon>
        <taxon>Alphaproteobacteria</taxon>
        <taxon>Hyphomicrobiales</taxon>
        <taxon>Tepidamorphaceae</taxon>
        <taxon>Lutibaculum</taxon>
    </lineage>
</organism>
<dbReference type="Pfam" id="PF01420">
    <property type="entry name" value="Methylase_S"/>
    <property type="match status" value="1"/>
</dbReference>
<dbReference type="STRING" id="631454.N177_1125"/>
<comment type="caution">
    <text evidence="5">The sequence shown here is derived from an EMBL/GenBank/DDBJ whole genome shotgun (WGS) entry which is preliminary data.</text>
</comment>
<dbReference type="GO" id="GO:0003677">
    <property type="term" value="F:DNA binding"/>
    <property type="evidence" value="ECO:0007669"/>
    <property type="project" value="UniProtKB-KW"/>
</dbReference>
<protein>
    <submittedName>
        <fullName evidence="5">Type I restriction-modification system, specificity subunit S</fullName>
        <ecNumber evidence="5">3.1.21.3</ecNumber>
    </submittedName>
</protein>
<dbReference type="PANTHER" id="PTHR43140">
    <property type="entry name" value="TYPE-1 RESTRICTION ENZYME ECOKI SPECIFICITY PROTEIN"/>
    <property type="match status" value="1"/>
</dbReference>
<accession>V4RJJ1</accession>
<dbReference type="GO" id="GO:0009035">
    <property type="term" value="F:type I site-specific deoxyribonuclease activity"/>
    <property type="evidence" value="ECO:0007669"/>
    <property type="project" value="UniProtKB-EC"/>
</dbReference>
<dbReference type="OrthoDB" id="164285at2"/>